<feature type="compositionally biased region" description="Basic and acidic residues" evidence="1">
    <location>
        <begin position="314"/>
        <end position="324"/>
    </location>
</feature>
<protein>
    <submittedName>
        <fullName evidence="2">Uncharacterized protein</fullName>
    </submittedName>
</protein>
<sequence length="346" mass="37790">MPDFFPLPQNVVPSENLARARRRQPLDLTALSTALEKVQSSPPTPLHEFSPEIFFRPTIDVDAPFRPGPPKEFVVQPVMGTVPTLPAPPDPAQMILGRRQTLPALLQPAERALPILATQTTFITLSNCTTPAPPPHSSQPVPSILTRRPWHTIHSFRVCTNVYPGIHPYVLRMQSLIASIPCPILQCNYMVQQTIEGIRAHLVSHHPNLYASFFPPGASCSCGNSVQGGGESVAHHIATVHFHCTGAAKCIHCPWVGTEMTFAAHLLTCPNLAPWRIGGSRVYPFGPASHRHAVQTRKRALDLEAEDPTPTKRQRIDGNSEERSAASAESDASSNFRVPLAARSAN</sequence>
<accession>A0A6A4HZC8</accession>
<evidence type="ECO:0000256" key="1">
    <source>
        <dbReference type="SAM" id="MobiDB-lite"/>
    </source>
</evidence>
<dbReference type="AlphaFoldDB" id="A0A6A4HZC8"/>
<evidence type="ECO:0000313" key="3">
    <source>
        <dbReference type="Proteomes" id="UP000799118"/>
    </source>
</evidence>
<dbReference type="EMBL" id="ML769414">
    <property type="protein sequence ID" value="KAE9404772.1"/>
    <property type="molecule type" value="Genomic_DNA"/>
</dbReference>
<proteinExistence type="predicted"/>
<feature type="region of interest" description="Disordered" evidence="1">
    <location>
        <begin position="299"/>
        <end position="346"/>
    </location>
</feature>
<keyword evidence="3" id="KW-1185">Reference proteome</keyword>
<name>A0A6A4HZC8_9AGAR</name>
<dbReference type="Proteomes" id="UP000799118">
    <property type="component" value="Unassembled WGS sequence"/>
</dbReference>
<organism evidence="2 3">
    <name type="scientific">Gymnopus androsaceus JB14</name>
    <dbReference type="NCBI Taxonomy" id="1447944"/>
    <lineage>
        <taxon>Eukaryota</taxon>
        <taxon>Fungi</taxon>
        <taxon>Dikarya</taxon>
        <taxon>Basidiomycota</taxon>
        <taxon>Agaricomycotina</taxon>
        <taxon>Agaricomycetes</taxon>
        <taxon>Agaricomycetidae</taxon>
        <taxon>Agaricales</taxon>
        <taxon>Marasmiineae</taxon>
        <taxon>Omphalotaceae</taxon>
        <taxon>Gymnopus</taxon>
    </lineage>
</organism>
<reference evidence="2" key="1">
    <citation type="journal article" date="2019" name="Environ. Microbiol.">
        <title>Fungal ecological strategies reflected in gene transcription - a case study of two litter decomposers.</title>
        <authorList>
            <person name="Barbi F."/>
            <person name="Kohler A."/>
            <person name="Barry K."/>
            <person name="Baskaran P."/>
            <person name="Daum C."/>
            <person name="Fauchery L."/>
            <person name="Ihrmark K."/>
            <person name="Kuo A."/>
            <person name="LaButti K."/>
            <person name="Lipzen A."/>
            <person name="Morin E."/>
            <person name="Grigoriev I.V."/>
            <person name="Henrissat B."/>
            <person name="Lindahl B."/>
            <person name="Martin F."/>
        </authorList>
    </citation>
    <scope>NUCLEOTIDE SEQUENCE</scope>
    <source>
        <strain evidence="2">JB14</strain>
    </source>
</reference>
<gene>
    <name evidence="2" type="ORF">BT96DRAFT_989083</name>
</gene>
<feature type="compositionally biased region" description="Low complexity" evidence="1">
    <location>
        <begin position="325"/>
        <end position="334"/>
    </location>
</feature>
<evidence type="ECO:0000313" key="2">
    <source>
        <dbReference type="EMBL" id="KAE9404772.1"/>
    </source>
</evidence>